<evidence type="ECO:0000313" key="1">
    <source>
        <dbReference type="EMBL" id="ALE03779.1"/>
    </source>
</evidence>
<dbReference type="OrthoDB" id="9811073at2"/>
<dbReference type="KEGG" id="banc:PU02_0965"/>
<dbReference type="NCBIfam" id="NF006586">
    <property type="entry name" value="PRK09112.1"/>
    <property type="match status" value="1"/>
</dbReference>
<dbReference type="RefSeq" id="WP_053944276.1">
    <property type="nucleotide sequence ID" value="NZ_CP010401.1"/>
</dbReference>
<dbReference type="GO" id="GO:0003887">
    <property type="term" value="F:DNA-directed DNA polymerase activity"/>
    <property type="evidence" value="ECO:0007669"/>
    <property type="project" value="UniProtKB-EC"/>
</dbReference>
<dbReference type="Pfam" id="PF13177">
    <property type="entry name" value="DNA_pol3_delta2"/>
    <property type="match status" value="1"/>
</dbReference>
<keyword evidence="1" id="KW-0808">Transferase</keyword>
<reference evidence="1 2" key="1">
    <citation type="journal article" date="2015" name="Genome Announc.">
        <title>Complete Genome Sequence of Bartonella ancashensis Strain 20.00, Isolated from the Blood of a Patient with Verruga Peruana.</title>
        <authorList>
            <person name="Hang J."/>
            <person name="Mullins K.E."/>
            <person name="Clifford R.J."/>
            <person name="Onmus-Leone F."/>
            <person name="Yang Y."/>
            <person name="Jiang J."/>
            <person name="Leguia M."/>
            <person name="Kasper M.R."/>
            <person name="Maguina C."/>
            <person name="Lesho E.P."/>
            <person name="Jarman R.G."/>
            <person name="Richards A.L."/>
            <person name="Blazes D."/>
        </authorList>
    </citation>
    <scope>NUCLEOTIDE SEQUENCE [LARGE SCALE GENOMIC DNA]</scope>
    <source>
        <strain evidence="1 2">20.00</strain>
    </source>
</reference>
<accession>A0A0M4M6F5</accession>
<dbReference type="GO" id="GO:0006261">
    <property type="term" value="P:DNA-templated DNA replication"/>
    <property type="evidence" value="ECO:0007669"/>
    <property type="project" value="TreeGrafter"/>
</dbReference>
<gene>
    <name evidence="1" type="ORF">PU02_0965</name>
</gene>
<name>A0A0M4M6F5_9HYPH</name>
<dbReference type="EMBL" id="CP010401">
    <property type="protein sequence ID" value="ALE03779.1"/>
    <property type="molecule type" value="Genomic_DNA"/>
</dbReference>
<dbReference type="SUPFAM" id="SSF52540">
    <property type="entry name" value="P-loop containing nucleoside triphosphate hydrolases"/>
    <property type="match status" value="1"/>
</dbReference>
<dbReference type="AlphaFoldDB" id="A0A0M4M6F5"/>
<organism evidence="1 2">
    <name type="scientific">Bartonella ancashensis</name>
    <dbReference type="NCBI Taxonomy" id="1318743"/>
    <lineage>
        <taxon>Bacteria</taxon>
        <taxon>Pseudomonadati</taxon>
        <taxon>Pseudomonadota</taxon>
        <taxon>Alphaproteobacteria</taxon>
        <taxon>Hyphomicrobiales</taxon>
        <taxon>Bartonellaceae</taxon>
        <taxon>Bartonella</taxon>
    </lineage>
</organism>
<sequence>MSDMSFLHQHDDIDGILSPSKNNVLIGHKNARHFLTKIRQEKRLYHALLFEGRQGIGKATLAFHFAWNLLSSKENEFLQPSYDSTVWRQIGQGCHPNLLHISRQFDLKAKKIKVGISIDDIRNIAHFLNQKVSNNAWRIIIVDPADDMNKNAANAILKILEEPPAKTVFIIIAHSSGKLLSTIRSRCQQIFLQPLHDNEMKEVVLQFLPEKMRNDKEFIEMIIQKSQGSPRKAALLVCGGFEISETIHSILENPVLNLARAHDFAQVLLPSNSDIQFQQFCEEILHKIQRETITSAENKNFILSKKYAQIWQDTHQKITALQTFNLDKKQFIINLLCNLHKIIHKHRLFS</sequence>
<keyword evidence="1" id="KW-0548">Nucleotidyltransferase</keyword>
<evidence type="ECO:0000313" key="2">
    <source>
        <dbReference type="Proteomes" id="UP000057213"/>
    </source>
</evidence>
<dbReference type="PANTHER" id="PTHR11669:SF8">
    <property type="entry name" value="DNA POLYMERASE III SUBUNIT DELTA"/>
    <property type="match status" value="1"/>
</dbReference>
<dbReference type="Proteomes" id="UP000057213">
    <property type="component" value="Chromosome"/>
</dbReference>
<protein>
    <submittedName>
        <fullName evidence="1">DNA polymerase III delta prime subunit</fullName>
        <ecNumber evidence="1">2.7.7.7</ecNumber>
    </submittedName>
</protein>
<dbReference type="STRING" id="1318743.PU02_0965"/>
<dbReference type="PANTHER" id="PTHR11669">
    <property type="entry name" value="REPLICATION FACTOR C / DNA POLYMERASE III GAMMA-TAU SUBUNIT"/>
    <property type="match status" value="1"/>
</dbReference>
<dbReference type="InterPro" id="IPR027417">
    <property type="entry name" value="P-loop_NTPase"/>
</dbReference>
<keyword evidence="2" id="KW-1185">Reference proteome</keyword>
<dbReference type="PATRIC" id="fig|1318743.3.peg.979"/>
<dbReference type="EC" id="2.7.7.7" evidence="1"/>
<dbReference type="InterPro" id="IPR050238">
    <property type="entry name" value="DNA_Rep/Repair_Clamp_Loader"/>
</dbReference>
<dbReference type="Gene3D" id="3.40.50.300">
    <property type="entry name" value="P-loop containing nucleotide triphosphate hydrolases"/>
    <property type="match status" value="1"/>
</dbReference>
<proteinExistence type="predicted"/>